<gene>
    <name evidence="2" type="ORF">FNV43_RR24367</name>
</gene>
<organism evidence="2 3">
    <name type="scientific">Rhamnella rubrinervis</name>
    <dbReference type="NCBI Taxonomy" id="2594499"/>
    <lineage>
        <taxon>Eukaryota</taxon>
        <taxon>Viridiplantae</taxon>
        <taxon>Streptophyta</taxon>
        <taxon>Embryophyta</taxon>
        <taxon>Tracheophyta</taxon>
        <taxon>Spermatophyta</taxon>
        <taxon>Magnoliopsida</taxon>
        <taxon>eudicotyledons</taxon>
        <taxon>Gunneridae</taxon>
        <taxon>Pentapetalae</taxon>
        <taxon>rosids</taxon>
        <taxon>fabids</taxon>
        <taxon>Rosales</taxon>
        <taxon>Rhamnaceae</taxon>
        <taxon>rhamnoid group</taxon>
        <taxon>Rhamneae</taxon>
        <taxon>Rhamnella</taxon>
    </lineage>
</organism>
<dbReference type="PANTHER" id="PTHR31672">
    <property type="entry name" value="BNACNNG10540D PROTEIN"/>
    <property type="match status" value="1"/>
</dbReference>
<name>A0A8K0DLL7_9ROSA</name>
<evidence type="ECO:0000313" key="3">
    <source>
        <dbReference type="Proteomes" id="UP000796880"/>
    </source>
</evidence>
<reference evidence="2" key="1">
    <citation type="submission" date="2020-03" db="EMBL/GenBank/DDBJ databases">
        <title>A high-quality chromosome-level genome assembly of a woody plant with both climbing and erect habits, Rhamnella rubrinervis.</title>
        <authorList>
            <person name="Lu Z."/>
            <person name="Yang Y."/>
            <person name="Zhu X."/>
            <person name="Sun Y."/>
        </authorList>
    </citation>
    <scope>NUCLEOTIDE SEQUENCE</scope>
    <source>
        <strain evidence="2">BYM</strain>
        <tissue evidence="2">Leaf</tissue>
    </source>
</reference>
<dbReference type="EMBL" id="VOIH02000011">
    <property type="protein sequence ID" value="KAF3433265.1"/>
    <property type="molecule type" value="Genomic_DNA"/>
</dbReference>
<dbReference type="Gene3D" id="1.20.1280.50">
    <property type="match status" value="1"/>
</dbReference>
<feature type="domain" description="F-box" evidence="1">
    <location>
        <begin position="1"/>
        <end position="43"/>
    </location>
</feature>
<dbReference type="SUPFAM" id="SSF50965">
    <property type="entry name" value="Galactose oxidase, central domain"/>
    <property type="match status" value="1"/>
</dbReference>
<dbReference type="SUPFAM" id="SSF81383">
    <property type="entry name" value="F-box domain"/>
    <property type="match status" value="1"/>
</dbReference>
<dbReference type="PANTHER" id="PTHR31672:SF13">
    <property type="entry name" value="F-BOX PROTEIN CPR30-LIKE"/>
    <property type="match status" value="1"/>
</dbReference>
<accession>A0A8K0DLL7</accession>
<sequence>MELPEDIIVDILRRLPVKSVGRFRCVSKTWRSLISDPNFVRTHLSRHIQPHLSLGTACRIILSRYADTLLSLRPHEDDDGFAEAVELDFHLVRHLPYYVKGHCDGILCLVINDGAKGLLVVYNPSIREYRRLPPPRNFRSTREVFGIGYDSSIGDYKIVRVPSMYCRVKCPGYIPRVEILTLKSNSWRTLPDHDTPPYFVEHIFQATNVNGGLYWLCEDRDASKCVILRFDLVEEKFKVVPPGPDDFNWSITWLGSLRDSLCVIHSQRMSHVHIWSTKDDETWTKLITIPTFPGPNFSVSSFRYTPLCYTKTGALLMRVRGEGFVVYEPGENRFRQLQVRGADHHLQEIVYYESLVSPYGGNVNESASDREEHRTWLGDTAARSIRQLVNGLKRGFSFNGGRSGRS</sequence>
<dbReference type="InterPro" id="IPR001810">
    <property type="entry name" value="F-box_dom"/>
</dbReference>
<dbReference type="CDD" id="cd22157">
    <property type="entry name" value="F-box_AtFBW1-like"/>
    <property type="match status" value="1"/>
</dbReference>
<dbReference type="SMART" id="SM00256">
    <property type="entry name" value="FBOX"/>
    <property type="match status" value="1"/>
</dbReference>
<protein>
    <recommendedName>
        <fullName evidence="1">F-box domain-containing protein</fullName>
    </recommendedName>
</protein>
<comment type="caution">
    <text evidence="2">The sequence shown here is derived from an EMBL/GenBank/DDBJ whole genome shotgun (WGS) entry which is preliminary data.</text>
</comment>
<dbReference type="Proteomes" id="UP000796880">
    <property type="component" value="Unassembled WGS sequence"/>
</dbReference>
<proteinExistence type="predicted"/>
<dbReference type="OrthoDB" id="1086486at2759"/>
<dbReference type="InterPro" id="IPR050796">
    <property type="entry name" value="SCF_F-box_component"/>
</dbReference>
<dbReference type="InterPro" id="IPR036047">
    <property type="entry name" value="F-box-like_dom_sf"/>
</dbReference>
<evidence type="ECO:0000259" key="1">
    <source>
        <dbReference type="PROSITE" id="PS50181"/>
    </source>
</evidence>
<dbReference type="InterPro" id="IPR006527">
    <property type="entry name" value="F-box-assoc_dom_typ1"/>
</dbReference>
<dbReference type="NCBIfam" id="TIGR01640">
    <property type="entry name" value="F_box_assoc_1"/>
    <property type="match status" value="1"/>
</dbReference>
<dbReference type="InterPro" id="IPR017451">
    <property type="entry name" value="F-box-assoc_interact_dom"/>
</dbReference>
<dbReference type="Pfam" id="PF00646">
    <property type="entry name" value="F-box"/>
    <property type="match status" value="1"/>
</dbReference>
<dbReference type="PROSITE" id="PS50181">
    <property type="entry name" value="FBOX"/>
    <property type="match status" value="1"/>
</dbReference>
<dbReference type="AlphaFoldDB" id="A0A8K0DLL7"/>
<dbReference type="Pfam" id="PF07734">
    <property type="entry name" value="FBA_1"/>
    <property type="match status" value="1"/>
</dbReference>
<keyword evidence="3" id="KW-1185">Reference proteome</keyword>
<dbReference type="InterPro" id="IPR011043">
    <property type="entry name" value="Gal_Oxase/kelch_b-propeller"/>
</dbReference>
<evidence type="ECO:0000313" key="2">
    <source>
        <dbReference type="EMBL" id="KAF3433265.1"/>
    </source>
</evidence>